<evidence type="ECO:0000259" key="2">
    <source>
        <dbReference type="Pfam" id="PF05598"/>
    </source>
</evidence>
<organism evidence="3 4">
    <name type="scientific">Candidatus Defluviicoccus seviourii</name>
    <dbReference type="NCBI Taxonomy" id="2565273"/>
    <lineage>
        <taxon>Bacteria</taxon>
        <taxon>Pseudomonadati</taxon>
        <taxon>Pseudomonadota</taxon>
        <taxon>Alphaproteobacteria</taxon>
        <taxon>Rhodospirillales</taxon>
        <taxon>Rhodospirillaceae</taxon>
        <taxon>Defluviicoccus</taxon>
    </lineage>
</organism>
<feature type="domain" description="Transposase IS4-like" evidence="1">
    <location>
        <begin position="222"/>
        <end position="394"/>
    </location>
</feature>
<keyword evidence="4" id="KW-1185">Reference proteome</keyword>
<accession>A0A564WFT5</accession>
<name>A0A564WFT5_9PROT</name>
<dbReference type="AlphaFoldDB" id="A0A564WFT5"/>
<protein>
    <submittedName>
        <fullName evidence="3">Transposase</fullName>
    </submittedName>
</protein>
<evidence type="ECO:0000259" key="1">
    <source>
        <dbReference type="Pfam" id="PF01609"/>
    </source>
</evidence>
<sequence length="458" mass="50706">MALGRQGDQQMELTVTWQEKMPRSPGHVFYDRLQKVLIEAGFDVFAETACKPSYAAKMGAPSIPPGRYFRMHLVGYFEDIDSERGVEWRCSSSLSLREFLRLETCARVPDHSWLSKTRSRRAGEPVMASVTRFFDRRRKLIAERGLVKGERIGVDASTMEANVALRTIVRRETGESYREILKCMAKESGIETPTADDLICMDRARKGKRLSNADWVSATDAEAKIAKMKDGTSHLAYKPEHAVDLDTGAAVAAEIHPADEGDTTTLPGTLEAAAANLAKVGMAPSAAKPAELIADKGYHSRVVLKDLDDSVWKTRIAEPQRKGISRWHGDTAARDAVYAIRSRLRSKAGNAAMRRRGEIAERSFPHTLDRGGMRRTWLHGRENVHKRYLIHVAGHNLGLLMRQIIGAGTPREATARGLLLLVVVFAEDILAIVFLTVAATSGEEDCCFFLLAITPKPA</sequence>
<comment type="caution">
    <text evidence="3">The sequence shown here is derived from an EMBL/GenBank/DDBJ whole genome shotgun (WGS) entry which is preliminary data.</text>
</comment>
<dbReference type="EMBL" id="UXAT02000013">
    <property type="protein sequence ID" value="VUX46344.1"/>
    <property type="molecule type" value="Genomic_DNA"/>
</dbReference>
<gene>
    <name evidence="3" type="ORF">DF3PA_200026</name>
</gene>
<dbReference type="InterPro" id="IPR002559">
    <property type="entry name" value="Transposase_11"/>
</dbReference>
<dbReference type="Proteomes" id="UP000326641">
    <property type="component" value="Unassembled WGS sequence"/>
</dbReference>
<evidence type="ECO:0000313" key="4">
    <source>
        <dbReference type="Proteomes" id="UP000326641"/>
    </source>
</evidence>
<dbReference type="GO" id="GO:0003677">
    <property type="term" value="F:DNA binding"/>
    <property type="evidence" value="ECO:0007669"/>
    <property type="project" value="InterPro"/>
</dbReference>
<dbReference type="PANTHER" id="PTHR35604">
    <property type="entry name" value="TRANSPOSASE INSH FOR INSERTION SEQUENCE ELEMENT IS5A-RELATED"/>
    <property type="match status" value="1"/>
</dbReference>
<evidence type="ECO:0000313" key="3">
    <source>
        <dbReference type="EMBL" id="VUX46344.1"/>
    </source>
</evidence>
<feature type="domain" description="Transposase InsH N-terminal" evidence="2">
    <location>
        <begin position="29"/>
        <end position="120"/>
    </location>
</feature>
<proteinExistence type="predicted"/>
<dbReference type="Pfam" id="PF05598">
    <property type="entry name" value="DUF772"/>
    <property type="match status" value="1"/>
</dbReference>
<dbReference type="GO" id="GO:0004803">
    <property type="term" value="F:transposase activity"/>
    <property type="evidence" value="ECO:0007669"/>
    <property type="project" value="InterPro"/>
</dbReference>
<dbReference type="Pfam" id="PF01609">
    <property type="entry name" value="DDE_Tnp_1"/>
    <property type="match status" value="1"/>
</dbReference>
<dbReference type="InterPro" id="IPR008490">
    <property type="entry name" value="Transposase_InsH_N"/>
</dbReference>
<dbReference type="PANTHER" id="PTHR35604:SF2">
    <property type="entry name" value="TRANSPOSASE INSH FOR INSERTION SEQUENCE ELEMENT IS5A-RELATED"/>
    <property type="match status" value="1"/>
</dbReference>
<reference evidence="3" key="1">
    <citation type="submission" date="2018-11" db="EMBL/GenBank/DDBJ databases">
        <authorList>
            <person name="Onetto C."/>
        </authorList>
    </citation>
    <scope>NUCLEOTIDE SEQUENCE [LARGE SCALE GENOMIC DNA]</scope>
</reference>
<dbReference type="GO" id="GO:0006313">
    <property type="term" value="P:DNA transposition"/>
    <property type="evidence" value="ECO:0007669"/>
    <property type="project" value="InterPro"/>
</dbReference>